<reference evidence="4" key="1">
    <citation type="journal article" date="2019" name="Int. J. Syst. Evol. Microbiol.">
        <title>The Global Catalogue of Microorganisms (GCM) 10K type strain sequencing project: providing services to taxonomists for standard genome sequencing and annotation.</title>
        <authorList>
            <consortium name="The Broad Institute Genomics Platform"/>
            <consortium name="The Broad Institute Genome Sequencing Center for Infectious Disease"/>
            <person name="Wu L."/>
            <person name="Ma J."/>
        </authorList>
    </citation>
    <scope>NUCLEOTIDE SEQUENCE [LARGE SCALE GENOMIC DNA]</scope>
    <source>
        <strain evidence="4">KCTC 42585</strain>
    </source>
</reference>
<evidence type="ECO:0000256" key="1">
    <source>
        <dbReference type="SAM" id="MobiDB-lite"/>
    </source>
</evidence>
<evidence type="ECO:0000256" key="2">
    <source>
        <dbReference type="SAM" id="SignalP"/>
    </source>
</evidence>
<comment type="caution">
    <text evidence="3">The sequence shown here is derived from an EMBL/GenBank/DDBJ whole genome shotgun (WGS) entry which is preliminary data.</text>
</comment>
<evidence type="ECO:0000313" key="3">
    <source>
        <dbReference type="EMBL" id="MFD2518625.1"/>
    </source>
</evidence>
<dbReference type="RefSeq" id="WP_380753067.1">
    <property type="nucleotide sequence ID" value="NZ_JBHULT010000010.1"/>
</dbReference>
<feature type="region of interest" description="Disordered" evidence="1">
    <location>
        <begin position="28"/>
        <end position="60"/>
    </location>
</feature>
<protein>
    <recommendedName>
        <fullName evidence="5">Secreted protein</fullName>
    </recommendedName>
</protein>
<feature type="signal peptide" evidence="2">
    <location>
        <begin position="1"/>
        <end position="19"/>
    </location>
</feature>
<keyword evidence="4" id="KW-1185">Reference proteome</keyword>
<organism evidence="3 4">
    <name type="scientific">Salinimicrobium flavum</name>
    <dbReference type="NCBI Taxonomy" id="1737065"/>
    <lineage>
        <taxon>Bacteria</taxon>
        <taxon>Pseudomonadati</taxon>
        <taxon>Bacteroidota</taxon>
        <taxon>Flavobacteriia</taxon>
        <taxon>Flavobacteriales</taxon>
        <taxon>Flavobacteriaceae</taxon>
        <taxon>Salinimicrobium</taxon>
    </lineage>
</organism>
<sequence>MKNVFFLICIIFFSHAAMAQIDNPTTTVKAPEGLKSPQTGSENSSLLRKPGNHSLSNKKGIFSTTKEPVGLGVEEKKPLNMTTDNGLMKYKEEDFAPKAFKDKDIKAEYRKDQYLGDIKTGGEYVELYCRDHEYVDGDIVRVYLNGEIVHNSVTLSSGYHPILVRLNRGFNQIEFEALNQGTSGPNTAELKVFDDKGLEVAKKEWNLLTGAKASLIVVKQ</sequence>
<proteinExistence type="predicted"/>
<dbReference type="Proteomes" id="UP001597468">
    <property type="component" value="Unassembled WGS sequence"/>
</dbReference>
<accession>A0ABW5IZ23</accession>
<gene>
    <name evidence="3" type="ORF">ACFSTG_12015</name>
</gene>
<dbReference type="EMBL" id="JBHULT010000010">
    <property type="protein sequence ID" value="MFD2518625.1"/>
    <property type="molecule type" value="Genomic_DNA"/>
</dbReference>
<feature type="chain" id="PRO_5045851669" description="Secreted protein" evidence="2">
    <location>
        <begin position="20"/>
        <end position="220"/>
    </location>
</feature>
<feature type="compositionally biased region" description="Polar residues" evidence="1">
    <location>
        <begin position="36"/>
        <end position="46"/>
    </location>
</feature>
<evidence type="ECO:0000313" key="4">
    <source>
        <dbReference type="Proteomes" id="UP001597468"/>
    </source>
</evidence>
<evidence type="ECO:0008006" key="5">
    <source>
        <dbReference type="Google" id="ProtNLM"/>
    </source>
</evidence>
<name>A0ABW5IZ23_9FLAO</name>
<keyword evidence="2" id="KW-0732">Signal</keyword>